<dbReference type="Proteomes" id="UP001153269">
    <property type="component" value="Unassembled WGS sequence"/>
</dbReference>
<protein>
    <submittedName>
        <fullName evidence="2">Uncharacterized protein</fullName>
    </submittedName>
</protein>
<feature type="region of interest" description="Disordered" evidence="1">
    <location>
        <begin position="16"/>
        <end position="36"/>
    </location>
</feature>
<sequence>MEEGYKYKPNYLLHPLRAHEKQNKKRKNPLGEERREMDEMDILIIKDHYHLGCNLLCLLPSGCRSIRANTTRDSFLQSAILNIKHNGQSPPGG</sequence>
<proteinExistence type="predicted"/>
<evidence type="ECO:0000313" key="2">
    <source>
        <dbReference type="EMBL" id="CAB1457491.1"/>
    </source>
</evidence>
<organism evidence="2 3">
    <name type="scientific">Pleuronectes platessa</name>
    <name type="common">European plaice</name>
    <dbReference type="NCBI Taxonomy" id="8262"/>
    <lineage>
        <taxon>Eukaryota</taxon>
        <taxon>Metazoa</taxon>
        <taxon>Chordata</taxon>
        <taxon>Craniata</taxon>
        <taxon>Vertebrata</taxon>
        <taxon>Euteleostomi</taxon>
        <taxon>Actinopterygii</taxon>
        <taxon>Neopterygii</taxon>
        <taxon>Teleostei</taxon>
        <taxon>Neoteleostei</taxon>
        <taxon>Acanthomorphata</taxon>
        <taxon>Carangaria</taxon>
        <taxon>Pleuronectiformes</taxon>
        <taxon>Pleuronectoidei</taxon>
        <taxon>Pleuronectidae</taxon>
        <taxon>Pleuronectes</taxon>
    </lineage>
</organism>
<name>A0A9N7VSE9_PLEPL</name>
<dbReference type="AlphaFoldDB" id="A0A9N7VSE9"/>
<dbReference type="EMBL" id="CADEAL010004345">
    <property type="protein sequence ID" value="CAB1457491.1"/>
    <property type="molecule type" value="Genomic_DNA"/>
</dbReference>
<reference evidence="2" key="1">
    <citation type="submission" date="2020-03" db="EMBL/GenBank/DDBJ databases">
        <authorList>
            <person name="Weist P."/>
        </authorList>
    </citation>
    <scope>NUCLEOTIDE SEQUENCE</scope>
</reference>
<accession>A0A9N7VSE9</accession>
<evidence type="ECO:0000313" key="3">
    <source>
        <dbReference type="Proteomes" id="UP001153269"/>
    </source>
</evidence>
<keyword evidence="3" id="KW-1185">Reference proteome</keyword>
<gene>
    <name evidence="2" type="ORF">PLEPLA_LOCUS45315</name>
</gene>
<comment type="caution">
    <text evidence="2">The sequence shown here is derived from an EMBL/GenBank/DDBJ whole genome shotgun (WGS) entry which is preliminary data.</text>
</comment>
<evidence type="ECO:0000256" key="1">
    <source>
        <dbReference type="SAM" id="MobiDB-lite"/>
    </source>
</evidence>